<keyword evidence="2" id="KW-1185">Reference proteome</keyword>
<name>A0A087V6L7_BALRE</name>
<dbReference type="EMBL" id="KL481818">
    <property type="protein sequence ID" value="KFO08259.1"/>
    <property type="molecule type" value="Genomic_DNA"/>
</dbReference>
<proteinExistence type="predicted"/>
<gene>
    <name evidence="1" type="ORF">N312_04068</name>
</gene>
<dbReference type="SUPFAM" id="SSF48726">
    <property type="entry name" value="Immunoglobulin"/>
    <property type="match status" value="1"/>
</dbReference>
<dbReference type="InterPro" id="IPR013783">
    <property type="entry name" value="Ig-like_fold"/>
</dbReference>
<accession>A0A087V6L7</accession>
<protein>
    <recommendedName>
        <fullName evidence="3">CD2 protein</fullName>
    </recommendedName>
</protein>
<feature type="non-terminal residue" evidence="1">
    <location>
        <position position="111"/>
    </location>
</feature>
<reference evidence="1 2" key="1">
    <citation type="submission" date="2014-04" db="EMBL/GenBank/DDBJ databases">
        <title>Genome evolution of avian class.</title>
        <authorList>
            <person name="Zhang G."/>
            <person name="Li C."/>
        </authorList>
    </citation>
    <scope>NUCLEOTIDE SEQUENCE [LARGE SCALE GENOMIC DNA]</scope>
    <source>
        <strain evidence="1">BGI_N312</strain>
    </source>
</reference>
<feature type="non-terminal residue" evidence="1">
    <location>
        <position position="1"/>
    </location>
</feature>
<evidence type="ECO:0000313" key="1">
    <source>
        <dbReference type="EMBL" id="KFO08259.1"/>
    </source>
</evidence>
<dbReference type="AlphaFoldDB" id="A0A087V6L7"/>
<evidence type="ECO:0008006" key="3">
    <source>
        <dbReference type="Google" id="ProtNLM"/>
    </source>
</evidence>
<dbReference type="InterPro" id="IPR036179">
    <property type="entry name" value="Ig-like_dom_sf"/>
</dbReference>
<dbReference type="Proteomes" id="UP000053309">
    <property type="component" value="Unassembled WGS sequence"/>
</dbReference>
<organism evidence="1 2">
    <name type="scientific">Balearica regulorum gibbericeps</name>
    <name type="common">East African grey crowned-crane</name>
    <dbReference type="NCBI Taxonomy" id="100784"/>
    <lineage>
        <taxon>Eukaryota</taxon>
        <taxon>Metazoa</taxon>
        <taxon>Chordata</taxon>
        <taxon>Craniata</taxon>
        <taxon>Vertebrata</taxon>
        <taxon>Euteleostomi</taxon>
        <taxon>Archelosauria</taxon>
        <taxon>Archosauria</taxon>
        <taxon>Dinosauria</taxon>
        <taxon>Saurischia</taxon>
        <taxon>Theropoda</taxon>
        <taxon>Coelurosauria</taxon>
        <taxon>Aves</taxon>
        <taxon>Neognathae</taxon>
        <taxon>Neoaves</taxon>
        <taxon>Gruiformes</taxon>
        <taxon>Gruidae</taxon>
        <taxon>Balearica</taxon>
    </lineage>
</organism>
<evidence type="ECO:0000313" key="2">
    <source>
        <dbReference type="Proteomes" id="UP000053309"/>
    </source>
</evidence>
<dbReference type="Gene3D" id="2.60.40.10">
    <property type="entry name" value="Immunoglobulins"/>
    <property type="match status" value="1"/>
</dbReference>
<sequence length="111" mass="12709">WLKDKKKMLQLKNNSVKYYVNKEQCRCKILPNGTLQIDQVVKEDSGNYMVTVYQEDGKLKAEEAIMFIVQGERNHFRCACPFSSFSDPVPQPVLSAQCVNKTASVMCEVKQ</sequence>